<dbReference type="PROSITE" id="PS50931">
    <property type="entry name" value="HTH_LYSR"/>
    <property type="match status" value="1"/>
</dbReference>
<dbReference type="Proteomes" id="UP000663629">
    <property type="component" value="Chromosome 2"/>
</dbReference>
<evidence type="ECO:0000256" key="3">
    <source>
        <dbReference type="ARBA" id="ARBA00023125"/>
    </source>
</evidence>
<evidence type="ECO:0000256" key="1">
    <source>
        <dbReference type="ARBA" id="ARBA00009437"/>
    </source>
</evidence>
<dbReference type="PANTHER" id="PTHR30537:SF74">
    <property type="entry name" value="HTH-TYPE TRANSCRIPTIONAL REGULATOR TRPI"/>
    <property type="match status" value="1"/>
</dbReference>
<gene>
    <name evidence="6" type="ORF">JWJ88_18760</name>
</gene>
<dbReference type="InterPro" id="IPR036390">
    <property type="entry name" value="WH_DNA-bd_sf"/>
</dbReference>
<dbReference type="Gene3D" id="1.10.10.10">
    <property type="entry name" value="Winged helix-like DNA-binding domain superfamily/Winged helix DNA-binding domain"/>
    <property type="match status" value="1"/>
</dbReference>
<dbReference type="RefSeq" id="WP_205295949.1">
    <property type="nucleotide sequence ID" value="NZ_CP070371.1"/>
</dbReference>
<keyword evidence="3" id="KW-0238">DNA-binding</keyword>
<dbReference type="InterPro" id="IPR000847">
    <property type="entry name" value="LysR_HTH_N"/>
</dbReference>
<feature type="domain" description="HTH lysR-type" evidence="5">
    <location>
        <begin position="1"/>
        <end position="51"/>
    </location>
</feature>
<dbReference type="InterPro" id="IPR036388">
    <property type="entry name" value="WH-like_DNA-bd_sf"/>
</dbReference>
<keyword evidence="4" id="KW-0804">Transcription</keyword>
<proteinExistence type="inferred from homology"/>
<evidence type="ECO:0000256" key="4">
    <source>
        <dbReference type="ARBA" id="ARBA00023163"/>
    </source>
</evidence>
<dbReference type="Pfam" id="PF03466">
    <property type="entry name" value="LysR_substrate"/>
    <property type="match status" value="1"/>
</dbReference>
<dbReference type="SUPFAM" id="SSF46785">
    <property type="entry name" value="Winged helix' DNA-binding domain"/>
    <property type="match status" value="1"/>
</dbReference>
<protein>
    <submittedName>
        <fullName evidence="6">LysR family transcriptional regulator</fullName>
    </submittedName>
</protein>
<dbReference type="InterPro" id="IPR058163">
    <property type="entry name" value="LysR-type_TF_proteobact-type"/>
</dbReference>
<dbReference type="EMBL" id="CP070371">
    <property type="protein sequence ID" value="QRZ14984.1"/>
    <property type="molecule type" value="Genomic_DNA"/>
</dbReference>
<accession>A0ABX7JMU7</accession>
<dbReference type="SUPFAM" id="SSF53850">
    <property type="entry name" value="Periplasmic binding protein-like II"/>
    <property type="match status" value="1"/>
</dbReference>
<dbReference type="InterPro" id="IPR005119">
    <property type="entry name" value="LysR_subst-bd"/>
</dbReference>
<keyword evidence="2" id="KW-0805">Transcription regulation</keyword>
<name>A0ABX7JMU7_9RHOB</name>
<dbReference type="Pfam" id="PF00126">
    <property type="entry name" value="HTH_1"/>
    <property type="match status" value="1"/>
</dbReference>
<dbReference type="PRINTS" id="PR00039">
    <property type="entry name" value="HTHLYSR"/>
</dbReference>
<organism evidence="6 7">
    <name type="scientific">Paracoccus methylovorus</name>
    <dbReference type="NCBI Taxonomy" id="2812658"/>
    <lineage>
        <taxon>Bacteria</taxon>
        <taxon>Pseudomonadati</taxon>
        <taxon>Pseudomonadota</taxon>
        <taxon>Alphaproteobacteria</taxon>
        <taxon>Rhodobacterales</taxon>
        <taxon>Paracoccaceae</taxon>
        <taxon>Paracoccus</taxon>
    </lineage>
</organism>
<evidence type="ECO:0000256" key="2">
    <source>
        <dbReference type="ARBA" id="ARBA00023015"/>
    </source>
</evidence>
<evidence type="ECO:0000313" key="7">
    <source>
        <dbReference type="Proteomes" id="UP000663629"/>
    </source>
</evidence>
<comment type="similarity">
    <text evidence="1">Belongs to the LysR transcriptional regulatory family.</text>
</comment>
<evidence type="ECO:0000313" key="6">
    <source>
        <dbReference type="EMBL" id="QRZ14984.1"/>
    </source>
</evidence>
<dbReference type="Gene3D" id="3.40.190.10">
    <property type="entry name" value="Periplasmic binding protein-like II"/>
    <property type="match status" value="2"/>
</dbReference>
<sequence>MFEAAARHCNFTLAAGEFNVTQPAISRMISRLEQHLGTSLFLRKAGGLELTEEGLLLYRAVRDGFERIEETVCEIQNRQQNPEVVTVSVTSAFAIHWLMPRFDRFRREVPGVTIRLDLIHGEPLGRLGAADIGLRYGMPEGEETEVWPLVEEVVIPVCSPAYRRDHGAIDGRGGLKGQVLASLTGKMRVPWSRYLQAIGTGPMHEATELSFSDYALIIQGAIKGQAVALGWWHVVAGEILSGGLVPAGRSLLQTGTLYHLVARRSAMGRPAVQKVRDWFQDEFAALESRRNELGLIPVRSAVQIPPVE</sequence>
<dbReference type="PANTHER" id="PTHR30537">
    <property type="entry name" value="HTH-TYPE TRANSCRIPTIONAL REGULATOR"/>
    <property type="match status" value="1"/>
</dbReference>
<reference evidence="6 7" key="1">
    <citation type="submission" date="2021-02" db="EMBL/GenBank/DDBJ databases">
        <title>Paracoccus methylovroum sp.nov., a new methanol and methylamine utilizing methylotrophic denitrifer.</title>
        <authorList>
            <person name="Timsy T."/>
            <person name="Behrendt U."/>
            <person name="Ulrich A."/>
            <person name="Spanner T."/>
            <person name="Foesel B.U."/>
            <person name="Horn M.A."/>
            <person name="Kolb S."/>
        </authorList>
    </citation>
    <scope>NUCLEOTIDE SEQUENCE [LARGE SCALE GENOMIC DNA]</scope>
    <source>
        <strain evidence="6 7">H4-D09</strain>
    </source>
</reference>
<keyword evidence="7" id="KW-1185">Reference proteome</keyword>
<evidence type="ECO:0000259" key="5">
    <source>
        <dbReference type="PROSITE" id="PS50931"/>
    </source>
</evidence>